<reference evidence="10 11" key="1">
    <citation type="journal article" date="2005" name="DNA Res.">
        <title>Complete genome sequence of the facultative anaerobic magnetotactic bacterium Magnetospirillum sp. strain AMB-1.</title>
        <authorList>
            <person name="Matsunaga T."/>
            <person name="Okamura Y."/>
            <person name="Fukuda Y."/>
            <person name="Wahyudi A.T."/>
            <person name="Murase Y."/>
            <person name="Takeyama H."/>
        </authorList>
    </citation>
    <scope>NUCLEOTIDE SEQUENCE [LARGE SCALE GENOMIC DNA]</scope>
    <source>
        <strain evidence="11">ATCC 700264 / AMB-1</strain>
    </source>
</reference>
<keyword evidence="11" id="KW-1185">Reference proteome</keyword>
<dbReference type="Proteomes" id="UP000007058">
    <property type="component" value="Chromosome"/>
</dbReference>
<keyword evidence="5 8" id="KW-0812">Transmembrane</keyword>
<dbReference type="Pfam" id="PF13231">
    <property type="entry name" value="PMT_2"/>
    <property type="match status" value="1"/>
</dbReference>
<sequence length="502" mass="55234">MLSSFVYALTWVFLPLMVNTTLNRDTIQIVYWGLEWQPGFFKHPPLISWVSEVAIRLFGASDAVIYGLSVAVMLSSFGFIHRLARRYLDSMGAALAVVTLPVLGYYSYIVPHFNHNIALNLPWCAAIWFAYLAIEERRGWAWPLLGLALGAGILSKYTILILPLLFLIHVVATPQHRWVLHSPRVWGAVGLCLLVAGPHLYWLVTHGLGPLRYLSSGAGLSDDTFLDRHLVNPAAALLTMAGMCASLMIALVGGLGLPKLQPARWCSKDRFLLLVGLGPAALVTILSAITGGGLRVEWAASFFLPLPILLLRLFYPPPTPWRINRLLAWTSGLMVAMATTYVLIFTGIIADMDEGKWSRFPDRPLAAAAADGWSQVCNTPVPVIIADAWLGGTASFRLRERPRVYSEADSQMAPWLSDEDIRSSGALILWDQALNGRYRDIDHQDAPRPGEPLDWFPGIPALEARFGPITVLPDVTLDYPGPVAQAPVVLGRAVIPPARPCR</sequence>
<feature type="transmembrane region" description="Helical" evidence="8">
    <location>
        <begin position="6"/>
        <end position="22"/>
    </location>
</feature>
<dbReference type="GO" id="GO:0009103">
    <property type="term" value="P:lipopolysaccharide biosynthetic process"/>
    <property type="evidence" value="ECO:0007669"/>
    <property type="project" value="UniProtKB-ARBA"/>
</dbReference>
<protein>
    <submittedName>
        <fullName evidence="10">4-amino-4-deoxy-L-arabinose transferase and related glycosyltransferase of PMT family</fullName>
    </submittedName>
</protein>
<proteinExistence type="predicted"/>
<feature type="domain" description="Glycosyltransferase RgtA/B/C/D-like" evidence="9">
    <location>
        <begin position="42"/>
        <end position="202"/>
    </location>
</feature>
<dbReference type="InterPro" id="IPR050297">
    <property type="entry name" value="LipidA_mod_glycosyltrf_83"/>
</dbReference>
<dbReference type="GO" id="GO:0005886">
    <property type="term" value="C:plasma membrane"/>
    <property type="evidence" value="ECO:0007669"/>
    <property type="project" value="UniProtKB-SubCell"/>
</dbReference>
<evidence type="ECO:0000313" key="11">
    <source>
        <dbReference type="Proteomes" id="UP000007058"/>
    </source>
</evidence>
<keyword evidence="4 10" id="KW-0808">Transferase</keyword>
<dbReference type="PANTHER" id="PTHR33908:SF9">
    <property type="entry name" value="BLL5595 PROTEIN"/>
    <property type="match status" value="1"/>
</dbReference>
<dbReference type="InterPro" id="IPR038731">
    <property type="entry name" value="RgtA/B/C-like"/>
</dbReference>
<evidence type="ECO:0000256" key="6">
    <source>
        <dbReference type="ARBA" id="ARBA00022989"/>
    </source>
</evidence>
<dbReference type="EMBL" id="AP007255">
    <property type="protein sequence ID" value="BAE50426.1"/>
    <property type="molecule type" value="Genomic_DNA"/>
</dbReference>
<feature type="transmembrane region" description="Helical" evidence="8">
    <location>
        <begin position="140"/>
        <end position="173"/>
    </location>
</feature>
<feature type="transmembrane region" description="Helical" evidence="8">
    <location>
        <begin position="63"/>
        <end position="84"/>
    </location>
</feature>
<feature type="transmembrane region" description="Helical" evidence="8">
    <location>
        <begin position="327"/>
        <end position="350"/>
    </location>
</feature>
<evidence type="ECO:0000256" key="4">
    <source>
        <dbReference type="ARBA" id="ARBA00022679"/>
    </source>
</evidence>
<comment type="subcellular location">
    <subcellularLocation>
        <location evidence="1">Cell membrane</location>
        <topology evidence="1">Multi-pass membrane protein</topology>
    </subcellularLocation>
</comment>
<dbReference type="AlphaFoldDB" id="Q2W6U9"/>
<keyword evidence="6 8" id="KW-1133">Transmembrane helix</keyword>
<dbReference type="HOGENOM" id="CLU_038808_1_0_5"/>
<feature type="transmembrane region" description="Helical" evidence="8">
    <location>
        <begin position="185"/>
        <end position="204"/>
    </location>
</feature>
<feature type="transmembrane region" description="Helical" evidence="8">
    <location>
        <begin position="270"/>
        <end position="292"/>
    </location>
</feature>
<evidence type="ECO:0000256" key="3">
    <source>
        <dbReference type="ARBA" id="ARBA00022676"/>
    </source>
</evidence>
<evidence type="ECO:0000256" key="2">
    <source>
        <dbReference type="ARBA" id="ARBA00022475"/>
    </source>
</evidence>
<evidence type="ECO:0000256" key="8">
    <source>
        <dbReference type="SAM" id="Phobius"/>
    </source>
</evidence>
<dbReference type="KEGG" id="mag:amb1622"/>
<keyword evidence="3" id="KW-0328">Glycosyltransferase</keyword>
<evidence type="ECO:0000256" key="7">
    <source>
        <dbReference type="ARBA" id="ARBA00023136"/>
    </source>
</evidence>
<evidence type="ECO:0000256" key="5">
    <source>
        <dbReference type="ARBA" id="ARBA00022692"/>
    </source>
</evidence>
<feature type="transmembrane region" description="Helical" evidence="8">
    <location>
        <begin position="234"/>
        <end position="258"/>
    </location>
</feature>
<accession>Q2W6U9</accession>
<keyword evidence="7 8" id="KW-0472">Membrane</keyword>
<dbReference type="PANTHER" id="PTHR33908">
    <property type="entry name" value="MANNOSYLTRANSFERASE YKCB-RELATED"/>
    <property type="match status" value="1"/>
</dbReference>
<organism evidence="10 11">
    <name type="scientific">Paramagnetospirillum magneticum (strain ATCC 700264 / AMB-1)</name>
    <name type="common">Magnetospirillum magneticum</name>
    <dbReference type="NCBI Taxonomy" id="342108"/>
    <lineage>
        <taxon>Bacteria</taxon>
        <taxon>Pseudomonadati</taxon>
        <taxon>Pseudomonadota</taxon>
        <taxon>Alphaproteobacteria</taxon>
        <taxon>Rhodospirillales</taxon>
        <taxon>Magnetospirillaceae</taxon>
        <taxon>Paramagnetospirillum</taxon>
    </lineage>
</organism>
<feature type="transmembrane region" description="Helical" evidence="8">
    <location>
        <begin position="117"/>
        <end position="134"/>
    </location>
</feature>
<dbReference type="STRING" id="342108.amb1622"/>
<keyword evidence="2" id="KW-1003">Cell membrane</keyword>
<feature type="transmembrane region" description="Helical" evidence="8">
    <location>
        <begin position="90"/>
        <end position="110"/>
    </location>
</feature>
<evidence type="ECO:0000313" key="10">
    <source>
        <dbReference type="EMBL" id="BAE50426.1"/>
    </source>
</evidence>
<gene>
    <name evidence="10" type="ordered locus">amb1622</name>
</gene>
<evidence type="ECO:0000256" key="1">
    <source>
        <dbReference type="ARBA" id="ARBA00004651"/>
    </source>
</evidence>
<name>Q2W6U9_PARM1</name>
<feature type="transmembrane region" description="Helical" evidence="8">
    <location>
        <begin position="298"/>
        <end position="315"/>
    </location>
</feature>
<dbReference type="GO" id="GO:0016763">
    <property type="term" value="F:pentosyltransferase activity"/>
    <property type="evidence" value="ECO:0007669"/>
    <property type="project" value="TreeGrafter"/>
</dbReference>
<evidence type="ECO:0000259" key="9">
    <source>
        <dbReference type="Pfam" id="PF13231"/>
    </source>
</evidence>